<sequence length="48" mass="5749">MKARRNMRYKTGRFLPLCTRFAHETPSSITRIWKGISKFALFLDFLEL</sequence>
<evidence type="ECO:0000313" key="2">
    <source>
        <dbReference type="Proteomes" id="UP001152888"/>
    </source>
</evidence>
<dbReference type="AlphaFoldDB" id="A0A9P0KV06"/>
<protein>
    <submittedName>
        <fullName evidence="1">Uncharacterized protein</fullName>
    </submittedName>
</protein>
<evidence type="ECO:0000313" key="1">
    <source>
        <dbReference type="EMBL" id="CAH1983216.1"/>
    </source>
</evidence>
<gene>
    <name evidence="1" type="ORF">ACAOBT_LOCUS15452</name>
</gene>
<organism evidence="1 2">
    <name type="scientific">Acanthoscelides obtectus</name>
    <name type="common">Bean weevil</name>
    <name type="synonym">Bruchus obtectus</name>
    <dbReference type="NCBI Taxonomy" id="200917"/>
    <lineage>
        <taxon>Eukaryota</taxon>
        <taxon>Metazoa</taxon>
        <taxon>Ecdysozoa</taxon>
        <taxon>Arthropoda</taxon>
        <taxon>Hexapoda</taxon>
        <taxon>Insecta</taxon>
        <taxon>Pterygota</taxon>
        <taxon>Neoptera</taxon>
        <taxon>Endopterygota</taxon>
        <taxon>Coleoptera</taxon>
        <taxon>Polyphaga</taxon>
        <taxon>Cucujiformia</taxon>
        <taxon>Chrysomeloidea</taxon>
        <taxon>Chrysomelidae</taxon>
        <taxon>Bruchinae</taxon>
        <taxon>Bruchini</taxon>
        <taxon>Acanthoscelides</taxon>
    </lineage>
</organism>
<proteinExistence type="predicted"/>
<comment type="caution">
    <text evidence="1">The sequence shown here is derived from an EMBL/GenBank/DDBJ whole genome shotgun (WGS) entry which is preliminary data.</text>
</comment>
<dbReference type="Proteomes" id="UP001152888">
    <property type="component" value="Unassembled WGS sequence"/>
</dbReference>
<accession>A0A9P0KV06</accession>
<name>A0A9P0KV06_ACAOB</name>
<keyword evidence="2" id="KW-1185">Reference proteome</keyword>
<reference evidence="1" key="1">
    <citation type="submission" date="2022-03" db="EMBL/GenBank/DDBJ databases">
        <authorList>
            <person name="Sayadi A."/>
        </authorList>
    </citation>
    <scope>NUCLEOTIDE SEQUENCE</scope>
</reference>
<dbReference type="EMBL" id="CAKOFQ010006934">
    <property type="protein sequence ID" value="CAH1983216.1"/>
    <property type="molecule type" value="Genomic_DNA"/>
</dbReference>